<keyword evidence="2" id="KW-1185">Reference proteome</keyword>
<dbReference type="RefSeq" id="WP_307425674.1">
    <property type="nucleotide sequence ID" value="NZ_JAUSVK010000001.1"/>
</dbReference>
<evidence type="ECO:0000313" key="1">
    <source>
        <dbReference type="EMBL" id="MDQ0392180.1"/>
    </source>
</evidence>
<organism evidence="1 2">
    <name type="scientific">Labrys monachus</name>
    <dbReference type="NCBI Taxonomy" id="217067"/>
    <lineage>
        <taxon>Bacteria</taxon>
        <taxon>Pseudomonadati</taxon>
        <taxon>Pseudomonadota</taxon>
        <taxon>Alphaproteobacteria</taxon>
        <taxon>Hyphomicrobiales</taxon>
        <taxon>Xanthobacteraceae</taxon>
        <taxon>Labrys</taxon>
    </lineage>
</organism>
<evidence type="ECO:0000313" key="2">
    <source>
        <dbReference type="Proteomes" id="UP001237448"/>
    </source>
</evidence>
<name>A0ABU0FC47_9HYPH</name>
<accession>A0ABU0FC47</accession>
<protein>
    <submittedName>
        <fullName evidence="1">Uncharacterized protein</fullName>
    </submittedName>
</protein>
<proteinExistence type="predicted"/>
<sequence length="83" mass="9001">MARYRVLELSYFNERIVEPGDEVEFNGIAGANLELIGDAQAARAETLAMLQAEAQALGLAIDKGQDPARLSALIAEAKNRRTN</sequence>
<reference evidence="1 2" key="1">
    <citation type="submission" date="2023-07" db="EMBL/GenBank/DDBJ databases">
        <title>Genomic Encyclopedia of Type Strains, Phase IV (KMG-IV): sequencing the most valuable type-strain genomes for metagenomic binning, comparative biology and taxonomic classification.</title>
        <authorList>
            <person name="Goeker M."/>
        </authorList>
    </citation>
    <scope>NUCLEOTIDE SEQUENCE [LARGE SCALE GENOMIC DNA]</scope>
    <source>
        <strain evidence="1 2">DSM 5896</strain>
    </source>
</reference>
<comment type="caution">
    <text evidence="1">The sequence shown here is derived from an EMBL/GenBank/DDBJ whole genome shotgun (WGS) entry which is preliminary data.</text>
</comment>
<dbReference type="Proteomes" id="UP001237448">
    <property type="component" value="Unassembled WGS sequence"/>
</dbReference>
<dbReference type="EMBL" id="JAUSVK010000001">
    <property type="protein sequence ID" value="MDQ0392180.1"/>
    <property type="molecule type" value="Genomic_DNA"/>
</dbReference>
<gene>
    <name evidence="1" type="ORF">J3R73_001972</name>
</gene>